<keyword evidence="10" id="KW-1185">Reference proteome</keyword>
<evidence type="ECO:0000256" key="6">
    <source>
        <dbReference type="ARBA" id="ARBA00049185"/>
    </source>
</evidence>
<evidence type="ECO:0000256" key="3">
    <source>
        <dbReference type="ARBA" id="ARBA00022576"/>
    </source>
</evidence>
<gene>
    <name evidence="9" type="ordered locus">SAR116_0974</name>
</gene>
<evidence type="ECO:0000256" key="1">
    <source>
        <dbReference type="ARBA" id="ARBA00001933"/>
    </source>
</evidence>
<dbReference type="InterPro" id="IPR004839">
    <property type="entry name" value="Aminotransferase_I/II_large"/>
</dbReference>
<dbReference type="PANTHER" id="PTHR46383">
    <property type="entry name" value="ASPARTATE AMINOTRANSFERASE"/>
    <property type="match status" value="1"/>
</dbReference>
<dbReference type="HOGENOM" id="CLU_017584_4_3_5"/>
<keyword evidence="4 7" id="KW-0808">Transferase</keyword>
<keyword evidence="3 7" id="KW-0032">Aminotransferase</keyword>
<dbReference type="AlphaFoldDB" id="D5BSH0"/>
<evidence type="ECO:0000256" key="2">
    <source>
        <dbReference type="ARBA" id="ARBA00007441"/>
    </source>
</evidence>
<name>D5BSH0_PUNMI</name>
<dbReference type="InterPro" id="IPR015424">
    <property type="entry name" value="PyrdxlP-dep_Trfase"/>
</dbReference>
<evidence type="ECO:0000256" key="4">
    <source>
        <dbReference type="ARBA" id="ARBA00022679"/>
    </source>
</evidence>
<accession>D5BSH0</accession>
<evidence type="ECO:0000256" key="5">
    <source>
        <dbReference type="ARBA" id="ARBA00022898"/>
    </source>
</evidence>
<proteinExistence type="inferred from homology"/>
<organism evidence="9 10">
    <name type="scientific">Puniceispirillum marinum (strain IMCC1322)</name>
    <dbReference type="NCBI Taxonomy" id="488538"/>
    <lineage>
        <taxon>Bacteria</taxon>
        <taxon>Pseudomonadati</taxon>
        <taxon>Pseudomonadota</taxon>
        <taxon>Alphaproteobacteria</taxon>
        <taxon>Candidatus Puniceispirillales</taxon>
        <taxon>Candidatus Puniceispirillaceae</taxon>
        <taxon>Candidatus Puniceispirillum</taxon>
    </lineage>
</organism>
<dbReference type="PRINTS" id="PR00753">
    <property type="entry name" value="ACCSYNTHASE"/>
</dbReference>
<keyword evidence="5" id="KW-0663">Pyridoxal phosphate</keyword>
<evidence type="ECO:0000259" key="8">
    <source>
        <dbReference type="Pfam" id="PF00155"/>
    </source>
</evidence>
<dbReference type="STRING" id="488538.SAR116_0974"/>
<dbReference type="eggNOG" id="COG0436">
    <property type="taxonomic scope" value="Bacteria"/>
</dbReference>
<comment type="catalytic activity">
    <reaction evidence="6">
        <text>L-aspartate + 2-oxoglutarate = oxaloacetate + L-glutamate</text>
        <dbReference type="Rhea" id="RHEA:21824"/>
        <dbReference type="ChEBI" id="CHEBI:16452"/>
        <dbReference type="ChEBI" id="CHEBI:16810"/>
        <dbReference type="ChEBI" id="CHEBI:29985"/>
        <dbReference type="ChEBI" id="CHEBI:29991"/>
        <dbReference type="EC" id="2.6.1.1"/>
    </reaction>
</comment>
<evidence type="ECO:0000256" key="7">
    <source>
        <dbReference type="RuleBase" id="RU000481"/>
    </source>
</evidence>
<reference evidence="9 10" key="1">
    <citation type="journal article" date="2010" name="J. Bacteriol.">
        <title>Complete genome sequence of "Candidatus Puniceispirillum marinum" IMCC1322, a representative of the SAR116 clade in the Alphaproteobacteria.</title>
        <authorList>
            <person name="Oh H.M."/>
            <person name="Kwon K.K."/>
            <person name="Kang I."/>
            <person name="Kang S.G."/>
            <person name="Lee J.H."/>
            <person name="Kim S.J."/>
            <person name="Cho J.C."/>
        </authorList>
    </citation>
    <scope>NUCLEOTIDE SEQUENCE [LARGE SCALE GENOMIC DNA]</scope>
    <source>
        <strain evidence="9 10">IMCC1322</strain>
    </source>
</reference>
<dbReference type="Gene3D" id="3.90.1150.10">
    <property type="entry name" value="Aspartate Aminotransferase, domain 1"/>
    <property type="match status" value="1"/>
</dbReference>
<dbReference type="GO" id="GO:0004069">
    <property type="term" value="F:L-aspartate:2-oxoglutarate aminotransferase activity"/>
    <property type="evidence" value="ECO:0007669"/>
    <property type="project" value="UniProtKB-EC"/>
</dbReference>
<evidence type="ECO:0000313" key="9">
    <source>
        <dbReference type="EMBL" id="ADE39217.1"/>
    </source>
</evidence>
<dbReference type="GO" id="GO:0006520">
    <property type="term" value="P:amino acid metabolic process"/>
    <property type="evidence" value="ECO:0007669"/>
    <property type="project" value="InterPro"/>
</dbReference>
<dbReference type="EC" id="2.6.1.-" evidence="7"/>
<dbReference type="KEGG" id="apb:SAR116_0974"/>
<dbReference type="Proteomes" id="UP000007460">
    <property type="component" value="Chromosome"/>
</dbReference>
<dbReference type="Pfam" id="PF00155">
    <property type="entry name" value="Aminotran_1_2"/>
    <property type="match status" value="1"/>
</dbReference>
<comment type="similarity">
    <text evidence="2 7">Belongs to the class-I pyridoxal-phosphate-dependent aminotransferase family.</text>
</comment>
<dbReference type="InterPro" id="IPR050596">
    <property type="entry name" value="AspAT/PAT-like"/>
</dbReference>
<dbReference type="InterPro" id="IPR015422">
    <property type="entry name" value="PyrdxlP-dep_Trfase_small"/>
</dbReference>
<dbReference type="Gene3D" id="3.40.640.10">
    <property type="entry name" value="Type I PLP-dependent aspartate aminotransferase-like (Major domain)"/>
    <property type="match status" value="1"/>
</dbReference>
<protein>
    <recommendedName>
        <fullName evidence="7">Aminotransferase</fullName>
        <ecNumber evidence="7">2.6.1.-</ecNumber>
    </recommendedName>
</protein>
<dbReference type="SUPFAM" id="SSF53383">
    <property type="entry name" value="PLP-dependent transferases"/>
    <property type="match status" value="1"/>
</dbReference>
<dbReference type="CDD" id="cd00609">
    <property type="entry name" value="AAT_like"/>
    <property type="match status" value="1"/>
</dbReference>
<dbReference type="GO" id="GO:0030170">
    <property type="term" value="F:pyridoxal phosphate binding"/>
    <property type="evidence" value="ECO:0007669"/>
    <property type="project" value="InterPro"/>
</dbReference>
<dbReference type="PROSITE" id="PS00105">
    <property type="entry name" value="AA_TRANSFER_CLASS_1"/>
    <property type="match status" value="1"/>
</dbReference>
<dbReference type="PANTHER" id="PTHR46383:SF1">
    <property type="entry name" value="ASPARTATE AMINOTRANSFERASE"/>
    <property type="match status" value="1"/>
</dbReference>
<dbReference type="InterPro" id="IPR004838">
    <property type="entry name" value="NHTrfase_class1_PyrdxlP-BS"/>
</dbReference>
<dbReference type="InterPro" id="IPR015421">
    <property type="entry name" value="PyrdxlP-dep_Trfase_major"/>
</dbReference>
<sequence length="389" mass="42735">MIAFSKISAEITSQPMFEILSEVQKIERSGLQVLHFELGEPDFPTPENIKHAARQAITDNFTKYAPSSGLHEFKEVVQEATFQSRGFKPNLNQVLVTPGANAIIYLALKCVLDVGDEVIVPDPGFPTYFSAIKSLGGTIRPLNLNEKTQFSFTIADLEKLINKKTKAIIVNTPSNPTGQTLSADILHQLYEMANKNNILLISDEIYSRLIFEDESFYSPSQCDNCQSNTLILNGFSKAFSMTGWRLGVAVGPEPLIKIMENLTSTIVSCVPPFIQKAGIEAIIGDQSTVKTMVSTYHKRAQLIVDGLNSIQGIECIMPKGSIYAFPNITGTGFSSDEFCQMILHKCNIAATPGNCFGNNGEGYVRFSTVNNEAVIQLAISRLQTLFGKK</sequence>
<feature type="domain" description="Aminotransferase class I/classII large" evidence="8">
    <location>
        <begin position="33"/>
        <end position="380"/>
    </location>
</feature>
<comment type="cofactor">
    <cofactor evidence="1 7">
        <name>pyridoxal 5'-phosphate</name>
        <dbReference type="ChEBI" id="CHEBI:597326"/>
    </cofactor>
</comment>
<dbReference type="EMBL" id="CP001751">
    <property type="protein sequence ID" value="ADE39217.1"/>
    <property type="molecule type" value="Genomic_DNA"/>
</dbReference>
<evidence type="ECO:0000313" key="10">
    <source>
        <dbReference type="Proteomes" id="UP000007460"/>
    </source>
</evidence>
<dbReference type="OrthoDB" id="9763453at2"/>
<dbReference type="RefSeq" id="WP_013045846.1">
    <property type="nucleotide sequence ID" value="NC_014010.1"/>
</dbReference>